<dbReference type="AlphaFoldDB" id="A0AAN6M2E4"/>
<feature type="region of interest" description="Disordered" evidence="1">
    <location>
        <begin position="220"/>
        <end position="268"/>
    </location>
</feature>
<sequence length="380" mass="41085">MHNVVQTKPSQVLYGEEENDGDDEYEDDAEEPHLQAATPLPSPHLSKPLPPSPKPHSPTPHDEPHAPGDSGHHPPPLLQKGSDGLHDTPTPSSHYNSIFGGPRLSTVHAQIKASIPSHTTAQIKLLRQRKLDRAASKRKEKLNRAATKRCAGPHTQSSKGSPLPWPTSPLTPTDENKSFIPHRPNTPFSPLALDALRTQSASPQRSRTVLRKQKARFSGPIQALDPPTLPILSSDVGVESGTERGRTRLRKEKPSSRNEHEDLPRGKEGLKISRPMLQHPIMIPVVSLELANELVSPGKGRVGSPLVEEQRVSCGDEGGVGEAGAQNGGIGGQYEGGVGCDAEGAEGDVRRERRRAALLEGMLDLGTGPLLDEEIFWRLA</sequence>
<feature type="compositionally biased region" description="Basic and acidic residues" evidence="1">
    <location>
        <begin position="59"/>
        <end position="72"/>
    </location>
</feature>
<keyword evidence="3" id="KW-1185">Reference proteome</keyword>
<organism evidence="2 3">
    <name type="scientific">Pseudopithomyces chartarum</name>
    <dbReference type="NCBI Taxonomy" id="1892770"/>
    <lineage>
        <taxon>Eukaryota</taxon>
        <taxon>Fungi</taxon>
        <taxon>Dikarya</taxon>
        <taxon>Ascomycota</taxon>
        <taxon>Pezizomycotina</taxon>
        <taxon>Dothideomycetes</taxon>
        <taxon>Pleosporomycetidae</taxon>
        <taxon>Pleosporales</taxon>
        <taxon>Massarineae</taxon>
        <taxon>Didymosphaeriaceae</taxon>
        <taxon>Pseudopithomyces</taxon>
    </lineage>
</organism>
<comment type="caution">
    <text evidence="2">The sequence shown here is derived from an EMBL/GenBank/DDBJ whole genome shotgun (WGS) entry which is preliminary data.</text>
</comment>
<dbReference type="EMBL" id="WVTA01000003">
    <property type="protein sequence ID" value="KAK3214483.1"/>
    <property type="molecule type" value="Genomic_DNA"/>
</dbReference>
<evidence type="ECO:0000256" key="1">
    <source>
        <dbReference type="SAM" id="MobiDB-lite"/>
    </source>
</evidence>
<evidence type="ECO:0000313" key="3">
    <source>
        <dbReference type="Proteomes" id="UP001280581"/>
    </source>
</evidence>
<name>A0AAN6M2E4_9PLEO</name>
<protein>
    <submittedName>
        <fullName evidence="2">Uncharacterized protein</fullName>
    </submittedName>
</protein>
<proteinExistence type="predicted"/>
<gene>
    <name evidence="2" type="ORF">GRF29_19g317373</name>
</gene>
<feature type="compositionally biased region" description="Basic and acidic residues" evidence="1">
    <location>
        <begin position="241"/>
        <end position="268"/>
    </location>
</feature>
<feature type="compositionally biased region" description="Pro residues" evidence="1">
    <location>
        <begin position="48"/>
        <end position="58"/>
    </location>
</feature>
<feature type="compositionally biased region" description="Acidic residues" evidence="1">
    <location>
        <begin position="15"/>
        <end position="30"/>
    </location>
</feature>
<feature type="region of interest" description="Disordered" evidence="1">
    <location>
        <begin position="1"/>
        <end position="101"/>
    </location>
</feature>
<reference evidence="2 3" key="1">
    <citation type="submission" date="2021-02" db="EMBL/GenBank/DDBJ databases">
        <title>Genome assembly of Pseudopithomyces chartarum.</title>
        <authorList>
            <person name="Jauregui R."/>
            <person name="Singh J."/>
            <person name="Voisey C."/>
        </authorList>
    </citation>
    <scope>NUCLEOTIDE SEQUENCE [LARGE SCALE GENOMIC DNA]</scope>
    <source>
        <strain evidence="2 3">AGR01</strain>
    </source>
</reference>
<evidence type="ECO:0000313" key="2">
    <source>
        <dbReference type="EMBL" id="KAK3214483.1"/>
    </source>
</evidence>
<feature type="region of interest" description="Disordered" evidence="1">
    <location>
        <begin position="127"/>
        <end position="180"/>
    </location>
</feature>
<dbReference type="Proteomes" id="UP001280581">
    <property type="component" value="Unassembled WGS sequence"/>
</dbReference>
<feature type="compositionally biased region" description="Polar residues" evidence="1">
    <location>
        <begin position="1"/>
        <end position="10"/>
    </location>
</feature>
<accession>A0AAN6M2E4</accession>